<evidence type="ECO:0000313" key="2">
    <source>
        <dbReference type="EMBL" id="MBW0129070.1"/>
    </source>
</evidence>
<feature type="compositionally biased region" description="Low complexity" evidence="1">
    <location>
        <begin position="566"/>
        <end position="576"/>
    </location>
</feature>
<comment type="caution">
    <text evidence="2">The sequence shown here is derived from an EMBL/GenBank/DDBJ whole genome shotgun (WGS) entry which is preliminary data.</text>
</comment>
<protein>
    <submittedName>
        <fullName evidence="2">Uncharacterized protein</fullName>
    </submittedName>
</protein>
<accession>A0ABS6UA09</accession>
<feature type="compositionally biased region" description="Low complexity" evidence="1">
    <location>
        <begin position="344"/>
        <end position="357"/>
    </location>
</feature>
<feature type="compositionally biased region" description="Basic and acidic residues" evidence="1">
    <location>
        <begin position="256"/>
        <end position="276"/>
    </location>
</feature>
<feature type="compositionally biased region" description="Pro residues" evidence="1">
    <location>
        <begin position="698"/>
        <end position="716"/>
    </location>
</feature>
<feature type="compositionally biased region" description="Basic and acidic residues" evidence="1">
    <location>
        <begin position="731"/>
        <end position="743"/>
    </location>
</feature>
<proteinExistence type="predicted"/>
<feature type="compositionally biased region" description="Basic and acidic residues" evidence="1">
    <location>
        <begin position="331"/>
        <end position="342"/>
    </location>
</feature>
<sequence length="792" mass="81698">MDDRTTGDSPHGILLALAGRIDDDLLAWCRELVAVGEDGRALELITGTLVADGTALPPRERAAVAAAARSARTDLDADAVLPPAATAAGAPHRFDAGRGVEHLAAAVGALPERLVAGCRTWVTFRSTPAGSAPGPLPQPVVLVEVAADDQRPVDVLGYQLAIACARVGAPAAVEVVVAGAPRPEYQQAALRSALPVHGAPDAVVEDPEPVTPATGTPEVGPGSAWPSLGSLVMPPEAPAGRTSEDDLEPQAPSADETGHDRSDLHGSDLHGSDLHGSDLYGSDVHGSDAHSPTYAIPAYEIPAYEIPAYEIPAYEIPQYDPSAYEAPAASADRDVPDRDLPAHAEPAQGYEEQAPEAPAEPRDEPAHAAPVAERPAADEVTEPAGSADPAGSGARAEDGEPADDDRTDGGDGTDDGDRSDHGDRADDADRADHGDDLAPGDDLRPEDPDDGRDAPARGEEPSWDFGSPADQRTDPGPRRVGVRPAAVTPLRSRTDGPRPRPSAVTPLPRPTTHPAPLTRHRPLAPVADFPRDPSSAAPDAPAPADDPFGADDHASSFEARIDAADPLGLGTLPLRTTGDHAGEPDVGQPDVGEPDVGEPDVGERSSGEEQAAVSDDWLADWISGDWAMSRSATDPLDPDQSVPDQSVPDQSVPDQPVPVEDGARRNGSGPEESRGAEPAGGFAPRSAPPAFPRAEPSGPVPPASPRPQPAPRPAPLPSRAATPSPESGDDAVERLSEADRELLARLQAELGVPESPRPRVSRRAGIGGEAGGPAHPAPHGRGPHPPPPDRAS</sequence>
<organism evidence="2 3">
    <name type="scientific">Pseudonocardia oceani</name>
    <dbReference type="NCBI Taxonomy" id="2792013"/>
    <lineage>
        <taxon>Bacteria</taxon>
        <taxon>Bacillati</taxon>
        <taxon>Actinomycetota</taxon>
        <taxon>Actinomycetes</taxon>
        <taxon>Pseudonocardiales</taxon>
        <taxon>Pseudonocardiaceae</taxon>
        <taxon>Pseudonocardia</taxon>
    </lineage>
</organism>
<feature type="compositionally biased region" description="Basic and acidic residues" evidence="1">
    <location>
        <begin position="415"/>
        <end position="460"/>
    </location>
</feature>
<feature type="compositionally biased region" description="Basic and acidic residues" evidence="1">
    <location>
        <begin position="550"/>
        <end position="563"/>
    </location>
</feature>
<name>A0ABS6UA09_9PSEU</name>
<feature type="compositionally biased region" description="Low complexity" evidence="1">
    <location>
        <begin position="638"/>
        <end position="659"/>
    </location>
</feature>
<feature type="compositionally biased region" description="Acidic residues" evidence="1">
    <location>
        <begin position="399"/>
        <end position="414"/>
    </location>
</feature>
<keyword evidence="3" id="KW-1185">Reference proteome</keyword>
<feature type="compositionally biased region" description="Low complexity" evidence="1">
    <location>
        <begin position="383"/>
        <end position="394"/>
    </location>
</feature>
<dbReference type="EMBL" id="JADQDF010000001">
    <property type="protein sequence ID" value="MBW0129070.1"/>
    <property type="molecule type" value="Genomic_DNA"/>
</dbReference>
<feature type="region of interest" description="Disordered" evidence="1">
    <location>
        <begin position="200"/>
        <end position="284"/>
    </location>
</feature>
<reference evidence="2 3" key="1">
    <citation type="submission" date="2020-11" db="EMBL/GenBank/DDBJ databases">
        <title>Pseudonocardia abyssalis sp. nov. and Pseudonocardia oceani sp. nov., description and phylogenomic analysis of two novel actinomycetes isolated from the deep Southern Ocean.</title>
        <authorList>
            <person name="Parra J."/>
        </authorList>
    </citation>
    <scope>NUCLEOTIDE SEQUENCE [LARGE SCALE GENOMIC DNA]</scope>
    <source>
        <strain evidence="3">KRD185</strain>
    </source>
</reference>
<dbReference type="RefSeq" id="WP_218595827.1">
    <property type="nucleotide sequence ID" value="NZ_JADQDF010000001.1"/>
</dbReference>
<evidence type="ECO:0000256" key="1">
    <source>
        <dbReference type="SAM" id="MobiDB-lite"/>
    </source>
</evidence>
<feature type="compositionally biased region" description="Pro residues" evidence="1">
    <location>
        <begin position="783"/>
        <end position="792"/>
    </location>
</feature>
<feature type="region of interest" description="Disordered" evidence="1">
    <location>
        <begin position="325"/>
        <end position="792"/>
    </location>
</feature>
<feature type="compositionally biased region" description="Low complexity" evidence="1">
    <location>
        <begin position="532"/>
        <end position="547"/>
    </location>
</feature>
<dbReference type="Proteomes" id="UP000694300">
    <property type="component" value="Unassembled WGS sequence"/>
</dbReference>
<gene>
    <name evidence="2" type="ORF">I4I82_15490</name>
</gene>
<evidence type="ECO:0000313" key="3">
    <source>
        <dbReference type="Proteomes" id="UP000694300"/>
    </source>
</evidence>